<feature type="compositionally biased region" description="Acidic residues" evidence="1">
    <location>
        <begin position="90"/>
        <end position="102"/>
    </location>
</feature>
<gene>
    <name evidence="2" type="primary">g4931</name>
    <name evidence="2" type="ORF">EsDP_00004931</name>
</gene>
<dbReference type="EMBL" id="BAAFGZ010000208">
    <property type="protein sequence ID" value="GAB0136636.1"/>
    <property type="molecule type" value="Genomic_DNA"/>
</dbReference>
<evidence type="ECO:0000256" key="1">
    <source>
        <dbReference type="SAM" id="MobiDB-lite"/>
    </source>
</evidence>
<proteinExistence type="predicted"/>
<organism evidence="2 3">
    <name type="scientific">Epichloe bromicola</name>
    <dbReference type="NCBI Taxonomy" id="79588"/>
    <lineage>
        <taxon>Eukaryota</taxon>
        <taxon>Fungi</taxon>
        <taxon>Dikarya</taxon>
        <taxon>Ascomycota</taxon>
        <taxon>Pezizomycotina</taxon>
        <taxon>Sordariomycetes</taxon>
        <taxon>Hypocreomycetidae</taxon>
        <taxon>Hypocreales</taxon>
        <taxon>Clavicipitaceae</taxon>
        <taxon>Epichloe</taxon>
    </lineage>
</organism>
<dbReference type="Proteomes" id="UP001562357">
    <property type="component" value="Unassembled WGS sequence"/>
</dbReference>
<accession>A0ABQ0CT52</accession>
<name>A0ABQ0CT52_9HYPO</name>
<evidence type="ECO:0000313" key="3">
    <source>
        <dbReference type="Proteomes" id="UP001562357"/>
    </source>
</evidence>
<reference evidence="3" key="1">
    <citation type="submission" date="2024-06" db="EMBL/GenBank/DDBJ databases">
        <title>Draft Genome Sequences of Epichloe bromicola Strains Isolated from Elymus ciliaris.</title>
        <authorList>
            <consortium name="Epichloe bromicola genome sequencing consortium"/>
            <person name="Miura A."/>
            <person name="Imano S."/>
            <person name="Ashida A."/>
            <person name="Sato I."/>
            <person name="Chiba S."/>
            <person name="Tanaka A."/>
            <person name="Camagna M."/>
            <person name="Takemoto D."/>
        </authorList>
    </citation>
    <scope>NUCLEOTIDE SEQUENCE [LARGE SCALE GENOMIC DNA]</scope>
    <source>
        <strain evidence="3">DP</strain>
    </source>
</reference>
<sequence length="109" mass="12504">MDFKNYPFLDPDEFAEVCHHLDSKYCRATLGPVRKHWKLRVRTALDVSFSVEGGGYSTYVQIIRTLETKEDLDLDLTSFSISGRQTDDSIPPEDGEMVDAEESDRVRIM</sequence>
<feature type="region of interest" description="Disordered" evidence="1">
    <location>
        <begin position="82"/>
        <end position="109"/>
    </location>
</feature>
<comment type="caution">
    <text evidence="2">The sequence shown here is derived from an EMBL/GenBank/DDBJ whole genome shotgun (WGS) entry which is preliminary data.</text>
</comment>
<keyword evidence="3" id="KW-1185">Reference proteome</keyword>
<evidence type="ECO:0000313" key="2">
    <source>
        <dbReference type="EMBL" id="GAB0136636.1"/>
    </source>
</evidence>
<protein>
    <submittedName>
        <fullName evidence="2">E2-like conjugating enzyme atg10</fullName>
    </submittedName>
</protein>